<evidence type="ECO:0000256" key="1">
    <source>
        <dbReference type="ARBA" id="ARBA00023002"/>
    </source>
</evidence>
<evidence type="ECO:0000256" key="2">
    <source>
        <dbReference type="ARBA" id="ARBA00023033"/>
    </source>
</evidence>
<dbReference type="SUPFAM" id="SSF51679">
    <property type="entry name" value="Bacterial luciferase-like"/>
    <property type="match status" value="1"/>
</dbReference>
<accession>A0A938B158</accession>
<dbReference type="Proteomes" id="UP000712673">
    <property type="component" value="Unassembled WGS sequence"/>
</dbReference>
<reference evidence="4" key="1">
    <citation type="submission" date="2019-03" db="EMBL/GenBank/DDBJ databases">
        <title>Lake Tanganyika Metagenome-Assembled Genomes (MAGs).</title>
        <authorList>
            <person name="Tran P."/>
        </authorList>
    </citation>
    <scope>NUCLEOTIDE SEQUENCE</scope>
    <source>
        <strain evidence="4">K_DeepCast_65m_m2_066</strain>
    </source>
</reference>
<dbReference type="InterPro" id="IPR011251">
    <property type="entry name" value="Luciferase-like_dom"/>
</dbReference>
<dbReference type="EMBL" id="VGLS01000047">
    <property type="protein sequence ID" value="MBM3222721.1"/>
    <property type="molecule type" value="Genomic_DNA"/>
</dbReference>
<name>A0A938B158_UNCTE</name>
<keyword evidence="1" id="KW-0560">Oxidoreductase</keyword>
<evidence type="ECO:0000313" key="5">
    <source>
        <dbReference type="Proteomes" id="UP000712673"/>
    </source>
</evidence>
<sequence length="380" mass="43295">MASTQYYYFTEQPYTGYDPAIQDEYPALRLTLPNTLYDPKLASELYNRYHDEYQVADEAGFDGIMINEHHTAPFCMQASINITGTVLAKITRRAKIVMLGNPLPVVDNPLRLAEELSMIDCISRGRLVSGFVRGGGVESLANNVNPAHNRERFEEAHDLILAAWTRPGPFRWDGKHFQYRVVNPWALPLQKPHPPIMVPGTASPETVIWAAQHRYPYIVLGSFLEQTQELIQIYRETAEAEGYEMQPEHIGYLIRCFVADTHEKAQEQGKNFFWQNGALNKQPREWMAPPGYATVNVAGIRRLRAISRSFDSLAYEEAQKNYQLVVGTPDQVVEKLRYVQNLLGVGHLFLWSHDGYTNHDDTVRCIELMGKEVLPALRAS</sequence>
<protein>
    <submittedName>
        <fullName evidence="4">LLM class flavin-dependent oxidoreductase</fullName>
    </submittedName>
</protein>
<dbReference type="Gene3D" id="3.20.20.30">
    <property type="entry name" value="Luciferase-like domain"/>
    <property type="match status" value="1"/>
</dbReference>
<gene>
    <name evidence="4" type="ORF">FJZ47_02805</name>
</gene>
<proteinExistence type="predicted"/>
<evidence type="ECO:0000313" key="4">
    <source>
        <dbReference type="EMBL" id="MBM3222721.1"/>
    </source>
</evidence>
<keyword evidence="2" id="KW-0503">Monooxygenase</keyword>
<dbReference type="Pfam" id="PF00296">
    <property type="entry name" value="Bac_luciferase"/>
    <property type="match status" value="1"/>
</dbReference>
<organism evidence="4 5">
    <name type="scientific">Tectimicrobiota bacterium</name>
    <dbReference type="NCBI Taxonomy" id="2528274"/>
    <lineage>
        <taxon>Bacteria</taxon>
        <taxon>Pseudomonadati</taxon>
        <taxon>Nitrospinota/Tectimicrobiota group</taxon>
        <taxon>Candidatus Tectimicrobiota</taxon>
    </lineage>
</organism>
<dbReference type="InterPro" id="IPR036661">
    <property type="entry name" value="Luciferase-like_sf"/>
</dbReference>
<dbReference type="GO" id="GO:0004497">
    <property type="term" value="F:monooxygenase activity"/>
    <property type="evidence" value="ECO:0007669"/>
    <property type="project" value="UniProtKB-KW"/>
</dbReference>
<dbReference type="AlphaFoldDB" id="A0A938B158"/>
<dbReference type="PANTHER" id="PTHR30137:SF8">
    <property type="entry name" value="BLR5498 PROTEIN"/>
    <property type="match status" value="1"/>
</dbReference>
<dbReference type="GO" id="GO:0005829">
    <property type="term" value="C:cytosol"/>
    <property type="evidence" value="ECO:0007669"/>
    <property type="project" value="TreeGrafter"/>
</dbReference>
<comment type="caution">
    <text evidence="4">The sequence shown here is derived from an EMBL/GenBank/DDBJ whole genome shotgun (WGS) entry which is preliminary data.</text>
</comment>
<dbReference type="GO" id="GO:0016705">
    <property type="term" value="F:oxidoreductase activity, acting on paired donors, with incorporation or reduction of molecular oxygen"/>
    <property type="evidence" value="ECO:0007669"/>
    <property type="project" value="InterPro"/>
</dbReference>
<dbReference type="PANTHER" id="PTHR30137">
    <property type="entry name" value="LUCIFERASE-LIKE MONOOXYGENASE"/>
    <property type="match status" value="1"/>
</dbReference>
<feature type="domain" description="Luciferase-like" evidence="3">
    <location>
        <begin position="51"/>
        <end position="342"/>
    </location>
</feature>
<evidence type="ECO:0000259" key="3">
    <source>
        <dbReference type="Pfam" id="PF00296"/>
    </source>
</evidence>
<dbReference type="InterPro" id="IPR050766">
    <property type="entry name" value="Bact_Lucif_Oxidored"/>
</dbReference>